<dbReference type="GO" id="GO:0006627">
    <property type="term" value="P:protein processing involved in protein targeting to mitochondrion"/>
    <property type="evidence" value="ECO:0007669"/>
    <property type="project" value="TreeGrafter"/>
</dbReference>
<comment type="similarity">
    <text evidence="2">Belongs to the peptidase M16 family.</text>
</comment>
<evidence type="ECO:0000259" key="3">
    <source>
        <dbReference type="Pfam" id="PF05193"/>
    </source>
</evidence>
<evidence type="ECO:0000256" key="1">
    <source>
        <dbReference type="ARBA" id="ARBA00002123"/>
    </source>
</evidence>
<organism evidence="4 5">
    <name type="scientific">Pristionchus mayeri</name>
    <dbReference type="NCBI Taxonomy" id="1317129"/>
    <lineage>
        <taxon>Eukaryota</taxon>
        <taxon>Metazoa</taxon>
        <taxon>Ecdysozoa</taxon>
        <taxon>Nematoda</taxon>
        <taxon>Chromadorea</taxon>
        <taxon>Rhabditida</taxon>
        <taxon>Rhabditina</taxon>
        <taxon>Diplogasteromorpha</taxon>
        <taxon>Diplogasteroidea</taxon>
        <taxon>Neodiplogasteridae</taxon>
        <taxon>Pristionchus</taxon>
    </lineage>
</organism>
<dbReference type="Pfam" id="PF05193">
    <property type="entry name" value="Peptidase_M16_C"/>
    <property type="match status" value="1"/>
</dbReference>
<dbReference type="PANTHER" id="PTHR11851">
    <property type="entry name" value="METALLOPROTEASE"/>
    <property type="match status" value="1"/>
</dbReference>
<dbReference type="Gene3D" id="3.30.830.10">
    <property type="entry name" value="Metalloenzyme, LuxS/M16 peptidase-like"/>
    <property type="match status" value="1"/>
</dbReference>
<dbReference type="GO" id="GO:0005739">
    <property type="term" value="C:mitochondrion"/>
    <property type="evidence" value="ECO:0007669"/>
    <property type="project" value="TreeGrafter"/>
</dbReference>
<dbReference type="AlphaFoldDB" id="A0AAN5CF58"/>
<comment type="function">
    <text evidence="1">Substrate recognition and binding subunit of the essential mitochondrial processing protease (MPP), which cleaves the mitochondrial sequence off newly imported precursors proteins.</text>
</comment>
<comment type="caution">
    <text evidence="4">The sequence shown here is derived from an EMBL/GenBank/DDBJ whole genome shotgun (WGS) entry which is preliminary data.</text>
</comment>
<evidence type="ECO:0000313" key="4">
    <source>
        <dbReference type="EMBL" id="GMR40774.1"/>
    </source>
</evidence>
<keyword evidence="5" id="KW-1185">Reference proteome</keyword>
<sequence>QNNGLLIQMVISQLLHKVAFHPDPVGLFTEGKQHTNAAITASDIRRFYDAHFKTRNTIITAVGEVDHDEIVRCAE</sequence>
<dbReference type="SUPFAM" id="SSF63411">
    <property type="entry name" value="LuxS/MPP-like metallohydrolase"/>
    <property type="match status" value="1"/>
</dbReference>
<reference evidence="5" key="1">
    <citation type="submission" date="2022-10" db="EMBL/GenBank/DDBJ databases">
        <title>Genome assembly of Pristionchus species.</title>
        <authorList>
            <person name="Yoshida K."/>
            <person name="Sommer R.J."/>
        </authorList>
    </citation>
    <scope>NUCLEOTIDE SEQUENCE [LARGE SCALE GENOMIC DNA]</scope>
    <source>
        <strain evidence="5">RS5460</strain>
    </source>
</reference>
<dbReference type="Proteomes" id="UP001328107">
    <property type="component" value="Unassembled WGS sequence"/>
</dbReference>
<dbReference type="PANTHER" id="PTHR11851:SF49">
    <property type="entry name" value="MITOCHONDRIAL-PROCESSING PEPTIDASE SUBUNIT ALPHA"/>
    <property type="match status" value="1"/>
</dbReference>
<evidence type="ECO:0000313" key="5">
    <source>
        <dbReference type="Proteomes" id="UP001328107"/>
    </source>
</evidence>
<dbReference type="EMBL" id="BTRK01000003">
    <property type="protein sequence ID" value="GMR40774.1"/>
    <property type="molecule type" value="Genomic_DNA"/>
</dbReference>
<dbReference type="InterPro" id="IPR050361">
    <property type="entry name" value="MPP/UQCRC_Complex"/>
</dbReference>
<feature type="domain" description="Peptidase M16 C-terminal" evidence="3">
    <location>
        <begin position="39"/>
        <end position="75"/>
    </location>
</feature>
<feature type="non-terminal residue" evidence="4">
    <location>
        <position position="1"/>
    </location>
</feature>
<evidence type="ECO:0000256" key="2">
    <source>
        <dbReference type="ARBA" id="ARBA00007261"/>
    </source>
</evidence>
<dbReference type="InterPro" id="IPR011249">
    <property type="entry name" value="Metalloenz_LuxS/M16"/>
</dbReference>
<feature type="non-terminal residue" evidence="4">
    <location>
        <position position="75"/>
    </location>
</feature>
<gene>
    <name evidence="4" type="ORF">PMAYCL1PPCAC_10969</name>
</gene>
<dbReference type="InterPro" id="IPR007863">
    <property type="entry name" value="Peptidase_M16_C"/>
</dbReference>
<protein>
    <recommendedName>
        <fullName evidence="3">Peptidase M16 C-terminal domain-containing protein</fullName>
    </recommendedName>
</protein>
<proteinExistence type="inferred from homology"/>
<accession>A0AAN5CF58</accession>
<name>A0AAN5CF58_9BILA</name>
<dbReference type="GO" id="GO:0046872">
    <property type="term" value="F:metal ion binding"/>
    <property type="evidence" value="ECO:0007669"/>
    <property type="project" value="InterPro"/>
</dbReference>